<dbReference type="FunFam" id="1.10.510.10:FF:000005">
    <property type="entry name" value="cAMP-dependent protein kinase catalytic subunit alpha"/>
    <property type="match status" value="1"/>
</dbReference>
<evidence type="ECO:0000256" key="3">
    <source>
        <dbReference type="ARBA" id="ARBA00022679"/>
    </source>
</evidence>
<gene>
    <name evidence="13" type="ORF">TGEB3V08_LOCUS5209</name>
</gene>
<dbReference type="PROSITE" id="PS00107">
    <property type="entry name" value="PROTEIN_KINASE_ATP"/>
    <property type="match status" value="1"/>
</dbReference>
<evidence type="ECO:0000259" key="12">
    <source>
        <dbReference type="PROSITE" id="PS51285"/>
    </source>
</evidence>
<proteinExistence type="inferred from homology"/>
<feature type="domain" description="AGC-kinase C-terminal" evidence="12">
    <location>
        <begin position="266"/>
        <end position="365"/>
    </location>
</feature>
<dbReference type="Gene3D" id="3.30.200.20">
    <property type="entry name" value="Phosphorylase Kinase, domain 1"/>
    <property type="match status" value="1"/>
</dbReference>
<keyword evidence="4 9" id="KW-0547">Nucleotide-binding</keyword>
<reference evidence="13" key="1">
    <citation type="submission" date="2020-11" db="EMBL/GenBank/DDBJ databases">
        <authorList>
            <person name="Tran Van P."/>
        </authorList>
    </citation>
    <scope>NUCLEOTIDE SEQUENCE</scope>
</reference>
<evidence type="ECO:0000256" key="2">
    <source>
        <dbReference type="ARBA" id="ARBA00022527"/>
    </source>
</evidence>
<dbReference type="PROSITE" id="PS51285">
    <property type="entry name" value="AGC_KINASE_CTER"/>
    <property type="match status" value="1"/>
</dbReference>
<dbReference type="GO" id="GO:0005952">
    <property type="term" value="C:cAMP-dependent protein kinase complex"/>
    <property type="evidence" value="ECO:0007669"/>
    <property type="project" value="TreeGrafter"/>
</dbReference>
<dbReference type="PANTHER" id="PTHR24353">
    <property type="entry name" value="CYCLIC NUCLEOTIDE-DEPENDENT PROTEIN KINASE"/>
    <property type="match status" value="1"/>
</dbReference>
<evidence type="ECO:0000256" key="1">
    <source>
        <dbReference type="ARBA" id="ARBA00012444"/>
    </source>
</evidence>
<evidence type="ECO:0000256" key="7">
    <source>
        <dbReference type="ARBA" id="ARBA00047292"/>
    </source>
</evidence>
<dbReference type="InterPro" id="IPR017441">
    <property type="entry name" value="Protein_kinase_ATP_BS"/>
</dbReference>
<dbReference type="PROSITE" id="PS50011">
    <property type="entry name" value="PROTEIN_KINASE_DOM"/>
    <property type="match status" value="1"/>
</dbReference>
<dbReference type="Gene3D" id="1.10.510.10">
    <property type="entry name" value="Transferase(Phosphotransferase) domain 1"/>
    <property type="match status" value="1"/>
</dbReference>
<comment type="catalytic activity">
    <reaction evidence="8">
        <text>L-seryl-[protein] + ATP = O-phospho-L-seryl-[protein] + ADP + H(+)</text>
        <dbReference type="Rhea" id="RHEA:17989"/>
        <dbReference type="Rhea" id="RHEA-COMP:9863"/>
        <dbReference type="Rhea" id="RHEA-COMP:11604"/>
        <dbReference type="ChEBI" id="CHEBI:15378"/>
        <dbReference type="ChEBI" id="CHEBI:29999"/>
        <dbReference type="ChEBI" id="CHEBI:30616"/>
        <dbReference type="ChEBI" id="CHEBI:83421"/>
        <dbReference type="ChEBI" id="CHEBI:456216"/>
        <dbReference type="EC" id="2.7.11.11"/>
    </reaction>
</comment>
<evidence type="ECO:0000256" key="5">
    <source>
        <dbReference type="ARBA" id="ARBA00022777"/>
    </source>
</evidence>
<protein>
    <recommendedName>
        <fullName evidence="1">cAMP-dependent protein kinase</fullName>
        <ecNumber evidence="1">2.7.11.11</ecNumber>
    </recommendedName>
</protein>
<dbReference type="InterPro" id="IPR000719">
    <property type="entry name" value="Prot_kinase_dom"/>
</dbReference>
<keyword evidence="3" id="KW-0808">Transferase</keyword>
<dbReference type="InterPro" id="IPR000961">
    <property type="entry name" value="AGC-kinase_C"/>
</dbReference>
<accession>A0A7R9JYL1</accession>
<dbReference type="PROSITE" id="PS00108">
    <property type="entry name" value="PROTEIN_KINASE_ST"/>
    <property type="match status" value="1"/>
</dbReference>
<dbReference type="SUPFAM" id="SSF56112">
    <property type="entry name" value="Protein kinase-like (PK-like)"/>
    <property type="match status" value="1"/>
</dbReference>
<dbReference type="EMBL" id="OE840898">
    <property type="protein sequence ID" value="CAD7593156.1"/>
    <property type="molecule type" value="Genomic_DNA"/>
</dbReference>
<dbReference type="GO" id="GO:0007476">
    <property type="term" value="P:imaginal disc-derived wing morphogenesis"/>
    <property type="evidence" value="ECO:0007669"/>
    <property type="project" value="UniProtKB-ARBA"/>
</dbReference>
<dbReference type="SMART" id="SM00220">
    <property type="entry name" value="S_TKc"/>
    <property type="match status" value="1"/>
</dbReference>
<evidence type="ECO:0000313" key="13">
    <source>
        <dbReference type="EMBL" id="CAD7593156.1"/>
    </source>
</evidence>
<feature type="binding site" evidence="9">
    <location>
        <position position="39"/>
    </location>
    <ligand>
        <name>ATP</name>
        <dbReference type="ChEBI" id="CHEBI:30616"/>
    </ligand>
</feature>
<comment type="catalytic activity">
    <reaction evidence="7">
        <text>L-threonyl-[protein] + ATP = O-phospho-L-threonyl-[protein] + ADP + H(+)</text>
        <dbReference type="Rhea" id="RHEA:46608"/>
        <dbReference type="Rhea" id="RHEA-COMP:11060"/>
        <dbReference type="Rhea" id="RHEA-COMP:11605"/>
        <dbReference type="ChEBI" id="CHEBI:15378"/>
        <dbReference type="ChEBI" id="CHEBI:30013"/>
        <dbReference type="ChEBI" id="CHEBI:30616"/>
        <dbReference type="ChEBI" id="CHEBI:61977"/>
        <dbReference type="ChEBI" id="CHEBI:456216"/>
        <dbReference type="EC" id="2.7.11.11"/>
    </reaction>
</comment>
<dbReference type="InterPro" id="IPR008271">
    <property type="entry name" value="Ser/Thr_kinase_AS"/>
</dbReference>
<dbReference type="EC" id="2.7.11.11" evidence="1"/>
<evidence type="ECO:0000256" key="8">
    <source>
        <dbReference type="ARBA" id="ARBA00047454"/>
    </source>
</evidence>
<keyword evidence="6 9" id="KW-0067">ATP-binding</keyword>
<sequence length="404" mass="46470">MVPNAAFKDFVLKKTLGTGSFGRVVLAEHDKTKTPYAIKIMEKAHIVKMKQVAHTISEIKVLDCVKFEFIVGLEFYFKDNVYIFLVMRFFNGGEMFSHLRTLKKFDEPLSKFYASQVIMAFEYLHYLGLIYRDLKPENILIDHVGYIKMTDLGFCKKIDSSRTYTLCGTPEYLAPEIILSQGYSKSVDWWALGVLIFEMCAGYPPFFARDPMRVYEKIVSGRFSCPSHFTRSLRGLLGKILQVDRSKRFGNLKDGTKDIKGHDWFKEVDWDSILNRKFKPSYVPRISDPIDTSNFDSYEEEKLRVAPKEDRPLYLPSALAQAAPPTLSTAWTAPRDEFPAVVSIHENFSFYWLTWRPLSLMFSRANGKLPFLPLDKAKQQCRVFNTVVPWSESVGLHNLGAPPL</sequence>
<dbReference type="GO" id="GO:0004691">
    <property type="term" value="F:cAMP-dependent protein kinase activity"/>
    <property type="evidence" value="ECO:0007669"/>
    <property type="project" value="UniProtKB-EC"/>
</dbReference>
<dbReference type="PANTHER" id="PTHR24353:SF153">
    <property type="entry name" value="CAMP-DEPENDENT PROTEIN KINASE CATALYTIC SUBUNIT 1"/>
    <property type="match status" value="1"/>
</dbReference>
<evidence type="ECO:0000256" key="6">
    <source>
        <dbReference type="ARBA" id="ARBA00022840"/>
    </source>
</evidence>
<evidence type="ECO:0000259" key="11">
    <source>
        <dbReference type="PROSITE" id="PS50011"/>
    </source>
</evidence>
<organism evidence="13">
    <name type="scientific">Timema genevievae</name>
    <name type="common">Walking stick</name>
    <dbReference type="NCBI Taxonomy" id="629358"/>
    <lineage>
        <taxon>Eukaryota</taxon>
        <taxon>Metazoa</taxon>
        <taxon>Ecdysozoa</taxon>
        <taxon>Arthropoda</taxon>
        <taxon>Hexapoda</taxon>
        <taxon>Insecta</taxon>
        <taxon>Pterygota</taxon>
        <taxon>Neoptera</taxon>
        <taxon>Polyneoptera</taxon>
        <taxon>Phasmatodea</taxon>
        <taxon>Timematodea</taxon>
        <taxon>Timematoidea</taxon>
        <taxon>Timematidae</taxon>
        <taxon>Timema</taxon>
    </lineage>
</organism>
<feature type="domain" description="Protein kinase" evidence="11">
    <location>
        <begin position="10"/>
        <end position="265"/>
    </location>
</feature>
<comment type="similarity">
    <text evidence="10">Belongs to the protein kinase superfamily.</text>
</comment>
<dbReference type="AlphaFoldDB" id="A0A7R9JYL1"/>
<evidence type="ECO:0000256" key="4">
    <source>
        <dbReference type="ARBA" id="ARBA00022741"/>
    </source>
</evidence>
<keyword evidence="2 10" id="KW-0723">Serine/threonine-protein kinase</keyword>
<name>A0A7R9JYL1_TIMGE</name>
<dbReference type="Pfam" id="PF00069">
    <property type="entry name" value="Pkinase"/>
    <property type="match status" value="1"/>
</dbReference>
<dbReference type="GO" id="GO:0005524">
    <property type="term" value="F:ATP binding"/>
    <property type="evidence" value="ECO:0007669"/>
    <property type="project" value="UniProtKB-UniRule"/>
</dbReference>
<evidence type="ECO:0000256" key="9">
    <source>
        <dbReference type="PROSITE-ProRule" id="PRU10141"/>
    </source>
</evidence>
<dbReference type="SMART" id="SM00133">
    <property type="entry name" value="S_TK_X"/>
    <property type="match status" value="1"/>
</dbReference>
<dbReference type="GO" id="GO:0005634">
    <property type="term" value="C:nucleus"/>
    <property type="evidence" value="ECO:0007669"/>
    <property type="project" value="TreeGrafter"/>
</dbReference>
<evidence type="ECO:0000256" key="10">
    <source>
        <dbReference type="RuleBase" id="RU000304"/>
    </source>
</evidence>
<dbReference type="GO" id="GO:0005829">
    <property type="term" value="C:cytosol"/>
    <property type="evidence" value="ECO:0007669"/>
    <property type="project" value="TreeGrafter"/>
</dbReference>
<keyword evidence="5" id="KW-0418">Kinase</keyword>
<dbReference type="InterPro" id="IPR011009">
    <property type="entry name" value="Kinase-like_dom_sf"/>
</dbReference>